<name>A0ABU4GNY8_9CLOT</name>
<reference evidence="2 3" key="1">
    <citation type="submission" date="2023-10" db="EMBL/GenBank/DDBJ databases">
        <title>A novel Glycoside Hydrolase 43-Like Enzyme from Clostrdium boliviensis is an Endo-xylanase, and a Candidate for Xylooligosaccharides Production from Different Xylan Substrates.</title>
        <authorList>
            <person name="Alvarez M.T."/>
            <person name="Rocabado-Villegas L.R."/>
            <person name="Salas-Veizaga D.M."/>
            <person name="Linares-Pasten J.A."/>
            <person name="Gudmundsdottir E.E."/>
            <person name="Hreggvidsson G.O."/>
            <person name="Adlercreutz P."/>
            <person name="Nordberg Karlsson E."/>
        </authorList>
    </citation>
    <scope>NUCLEOTIDE SEQUENCE [LARGE SCALE GENOMIC DNA]</scope>
    <source>
        <strain evidence="2 3">E-1</strain>
    </source>
</reference>
<dbReference type="InterPro" id="IPR036249">
    <property type="entry name" value="Thioredoxin-like_sf"/>
</dbReference>
<evidence type="ECO:0000313" key="3">
    <source>
        <dbReference type="Proteomes" id="UP001276854"/>
    </source>
</evidence>
<sequence>MKNNLHLFFDYICPYCLKAHNYLKELLPEYPDLTIEWHPCESHPRPERYGPHSDLCIQSYFYALDHGINVLDYHDRMYQATFKDHVNIESVDALSEYVSDLVDAESFKKSLQQGTYLDKLAESNELAFEHSGVWAVPAYRMGTLKLDAVENVGITKDQIRDFLDKVN</sequence>
<gene>
    <name evidence="2" type="ORF">RZO55_13755</name>
</gene>
<evidence type="ECO:0000313" key="2">
    <source>
        <dbReference type="EMBL" id="MDW2798643.1"/>
    </source>
</evidence>
<proteinExistence type="predicted"/>
<dbReference type="InterPro" id="IPR001853">
    <property type="entry name" value="DSBA-like_thioredoxin_dom"/>
</dbReference>
<dbReference type="InterPro" id="IPR011767">
    <property type="entry name" value="GLR_AS"/>
</dbReference>
<accession>A0ABU4GNY8</accession>
<dbReference type="Pfam" id="PF01323">
    <property type="entry name" value="DSBA"/>
    <property type="match status" value="1"/>
</dbReference>
<dbReference type="SUPFAM" id="SSF52833">
    <property type="entry name" value="Thioredoxin-like"/>
    <property type="match status" value="1"/>
</dbReference>
<dbReference type="PROSITE" id="PS00195">
    <property type="entry name" value="GLUTAREDOXIN_1"/>
    <property type="match status" value="1"/>
</dbReference>
<organism evidence="2 3">
    <name type="scientific">Clostridium boliviensis</name>
    <dbReference type="NCBI Taxonomy" id="318465"/>
    <lineage>
        <taxon>Bacteria</taxon>
        <taxon>Bacillati</taxon>
        <taxon>Bacillota</taxon>
        <taxon>Clostridia</taxon>
        <taxon>Eubacteriales</taxon>
        <taxon>Clostridiaceae</taxon>
        <taxon>Clostridium</taxon>
    </lineage>
</organism>
<dbReference type="CDD" id="cd02972">
    <property type="entry name" value="DsbA_family"/>
    <property type="match status" value="1"/>
</dbReference>
<evidence type="ECO:0000259" key="1">
    <source>
        <dbReference type="Pfam" id="PF01323"/>
    </source>
</evidence>
<dbReference type="Gene3D" id="3.40.30.10">
    <property type="entry name" value="Glutaredoxin"/>
    <property type="match status" value="1"/>
</dbReference>
<dbReference type="EMBL" id="JAWONS010000216">
    <property type="protein sequence ID" value="MDW2798643.1"/>
    <property type="molecule type" value="Genomic_DNA"/>
</dbReference>
<dbReference type="RefSeq" id="WP_318064856.1">
    <property type="nucleotide sequence ID" value="NZ_JAWONS010000216.1"/>
</dbReference>
<feature type="domain" description="DSBA-like thioredoxin" evidence="1">
    <location>
        <begin position="6"/>
        <end position="41"/>
    </location>
</feature>
<dbReference type="Proteomes" id="UP001276854">
    <property type="component" value="Unassembled WGS sequence"/>
</dbReference>
<comment type="caution">
    <text evidence="2">The sequence shown here is derived from an EMBL/GenBank/DDBJ whole genome shotgun (WGS) entry which is preliminary data.</text>
</comment>
<protein>
    <submittedName>
        <fullName evidence="2">DsbA family protein</fullName>
    </submittedName>
</protein>
<keyword evidence="3" id="KW-1185">Reference proteome</keyword>